<keyword evidence="2" id="KW-0238">DNA-binding</keyword>
<reference evidence="5 6" key="1">
    <citation type="submission" date="2019-07" db="EMBL/GenBank/DDBJ databases">
        <title>Whole genome shotgun sequence of Brevifollis gellanilyticus NBRC 108608.</title>
        <authorList>
            <person name="Hosoyama A."/>
            <person name="Uohara A."/>
            <person name="Ohji S."/>
            <person name="Ichikawa N."/>
        </authorList>
    </citation>
    <scope>NUCLEOTIDE SEQUENCE [LARGE SCALE GENOMIC DNA]</scope>
    <source>
        <strain evidence="5 6">NBRC 108608</strain>
    </source>
</reference>
<dbReference type="PANTHER" id="PTHR30146:SF24">
    <property type="entry name" value="XYLOSE OPERON REGULATORY PROTEIN"/>
    <property type="match status" value="1"/>
</dbReference>
<dbReference type="InterPro" id="IPR020449">
    <property type="entry name" value="Tscrpt_reg_AraC-type_HTH"/>
</dbReference>
<keyword evidence="1" id="KW-0805">Transcription regulation</keyword>
<organism evidence="5 6">
    <name type="scientific">Brevifollis gellanilyticus</name>
    <dbReference type="NCBI Taxonomy" id="748831"/>
    <lineage>
        <taxon>Bacteria</taxon>
        <taxon>Pseudomonadati</taxon>
        <taxon>Verrucomicrobiota</taxon>
        <taxon>Verrucomicrobiia</taxon>
        <taxon>Verrucomicrobiales</taxon>
        <taxon>Verrucomicrobiaceae</taxon>
    </lineage>
</organism>
<dbReference type="PANTHER" id="PTHR30146">
    <property type="entry name" value="LACI-RELATED TRANSCRIPTIONAL REPRESSOR"/>
    <property type="match status" value="1"/>
</dbReference>
<dbReference type="RefSeq" id="WP_146852709.1">
    <property type="nucleotide sequence ID" value="NZ_BKAG01000032.1"/>
</dbReference>
<dbReference type="Proteomes" id="UP000321577">
    <property type="component" value="Unassembled WGS sequence"/>
</dbReference>
<sequence length="384" mass="43990">MPTPRVALLVETSREYGRGLLRGIIRYQRKHGPWSITFQPHGLDEPPPPWLRTWKGDGIIARINDLATAKALMRLKVPLIDLRASLPGLKLPIVGIENRLVVRMAVDHFLERGFRHFAFCGTPYGQHVYQDERSDRFRAELKEHGFECDVYQHPKVRRGAEQELQHLTQWLAKLPRPCALMTCHDDRGQQVLDACLRAGFAVPDEIAVLGVDNDEFLCQLTTPPMSSIDVDPVRIGHEAAALLDQLMSGKQPPPPSRFYPPRRIMERQSTSIIAVEDRHVASTARRIRDGACTPMSVDEVLRDVPLSRSAAYRRFRQQLGRSPKQEQMRLRIIRARELLEDTDLSITEIGQRIGYEESKYFIHVFKQQTGTTPLKYRKAKQGKR</sequence>
<dbReference type="InterPro" id="IPR054031">
    <property type="entry name" value="XylR_PBP1"/>
</dbReference>
<dbReference type="Pfam" id="PF12833">
    <property type="entry name" value="HTH_18"/>
    <property type="match status" value="1"/>
</dbReference>
<dbReference type="PRINTS" id="PR00032">
    <property type="entry name" value="HTHARAC"/>
</dbReference>
<feature type="domain" description="HTH araC/xylS-type" evidence="4">
    <location>
        <begin position="281"/>
        <end position="379"/>
    </location>
</feature>
<dbReference type="AlphaFoldDB" id="A0A512MCY8"/>
<dbReference type="GO" id="GO:0003700">
    <property type="term" value="F:DNA-binding transcription factor activity"/>
    <property type="evidence" value="ECO:0007669"/>
    <property type="project" value="InterPro"/>
</dbReference>
<dbReference type="InterPro" id="IPR018060">
    <property type="entry name" value="HTH_AraC"/>
</dbReference>
<dbReference type="Gene3D" id="1.10.10.60">
    <property type="entry name" value="Homeodomain-like"/>
    <property type="match status" value="2"/>
</dbReference>
<dbReference type="InterPro" id="IPR018062">
    <property type="entry name" value="HTH_AraC-typ_CS"/>
</dbReference>
<accession>A0A512MCY8</accession>
<dbReference type="PROSITE" id="PS00041">
    <property type="entry name" value="HTH_ARAC_FAMILY_1"/>
    <property type="match status" value="1"/>
</dbReference>
<evidence type="ECO:0000256" key="3">
    <source>
        <dbReference type="ARBA" id="ARBA00023163"/>
    </source>
</evidence>
<keyword evidence="3" id="KW-0804">Transcription</keyword>
<dbReference type="EMBL" id="BKAG01000032">
    <property type="protein sequence ID" value="GEP44604.1"/>
    <property type="molecule type" value="Genomic_DNA"/>
</dbReference>
<dbReference type="CDD" id="cd01543">
    <property type="entry name" value="PBP1_XylR"/>
    <property type="match status" value="1"/>
</dbReference>
<keyword evidence="6" id="KW-1185">Reference proteome</keyword>
<dbReference type="Pfam" id="PF13377">
    <property type="entry name" value="Peripla_BP_3"/>
    <property type="match status" value="1"/>
</dbReference>
<dbReference type="OrthoDB" id="9792510at2"/>
<evidence type="ECO:0000256" key="2">
    <source>
        <dbReference type="ARBA" id="ARBA00023125"/>
    </source>
</evidence>
<dbReference type="SMART" id="SM00342">
    <property type="entry name" value="HTH_ARAC"/>
    <property type="match status" value="1"/>
</dbReference>
<dbReference type="Gene3D" id="3.40.50.2300">
    <property type="match status" value="2"/>
</dbReference>
<dbReference type="InterPro" id="IPR028082">
    <property type="entry name" value="Peripla_BP_I"/>
</dbReference>
<protein>
    <submittedName>
        <fullName evidence="5">XylR family transcriptional regulator</fullName>
    </submittedName>
</protein>
<dbReference type="Pfam" id="PF22177">
    <property type="entry name" value="PBP1_XylR"/>
    <property type="match status" value="1"/>
</dbReference>
<dbReference type="PROSITE" id="PS01124">
    <property type="entry name" value="HTH_ARAC_FAMILY_2"/>
    <property type="match status" value="1"/>
</dbReference>
<evidence type="ECO:0000313" key="6">
    <source>
        <dbReference type="Proteomes" id="UP000321577"/>
    </source>
</evidence>
<dbReference type="InterPro" id="IPR046335">
    <property type="entry name" value="LacI/GalR-like_sensor"/>
</dbReference>
<name>A0A512MCY8_9BACT</name>
<evidence type="ECO:0000259" key="4">
    <source>
        <dbReference type="PROSITE" id="PS01124"/>
    </source>
</evidence>
<evidence type="ECO:0000313" key="5">
    <source>
        <dbReference type="EMBL" id="GEP44604.1"/>
    </source>
</evidence>
<dbReference type="SUPFAM" id="SSF46689">
    <property type="entry name" value="Homeodomain-like"/>
    <property type="match status" value="1"/>
</dbReference>
<dbReference type="InterPro" id="IPR009057">
    <property type="entry name" value="Homeodomain-like_sf"/>
</dbReference>
<evidence type="ECO:0000256" key="1">
    <source>
        <dbReference type="ARBA" id="ARBA00023015"/>
    </source>
</evidence>
<comment type="caution">
    <text evidence="5">The sequence shown here is derived from an EMBL/GenBank/DDBJ whole genome shotgun (WGS) entry which is preliminary data.</text>
</comment>
<dbReference type="SUPFAM" id="SSF53822">
    <property type="entry name" value="Periplasmic binding protein-like I"/>
    <property type="match status" value="1"/>
</dbReference>
<gene>
    <name evidence="5" type="ORF">BGE01nite_38950</name>
</gene>
<proteinExistence type="predicted"/>
<dbReference type="GO" id="GO:0000976">
    <property type="term" value="F:transcription cis-regulatory region binding"/>
    <property type="evidence" value="ECO:0007669"/>
    <property type="project" value="TreeGrafter"/>
</dbReference>